<keyword evidence="3" id="KW-1185">Reference proteome</keyword>
<comment type="caution">
    <text evidence="2">The sequence shown here is derived from an EMBL/GenBank/DDBJ whole genome shotgun (WGS) entry which is preliminary data.</text>
</comment>
<protein>
    <submittedName>
        <fullName evidence="2">Uncharacterized protein</fullName>
    </submittedName>
</protein>
<dbReference type="PANTHER" id="PTHR35504:SF1">
    <property type="entry name" value="PROTEIN EMBRYONIC FLOWER 1"/>
    <property type="match status" value="1"/>
</dbReference>
<feature type="region of interest" description="Disordered" evidence="1">
    <location>
        <begin position="115"/>
        <end position="156"/>
    </location>
</feature>
<feature type="compositionally biased region" description="Polar residues" evidence="1">
    <location>
        <begin position="449"/>
        <end position="464"/>
    </location>
</feature>
<proteinExistence type="predicted"/>
<organism evidence="2 3">
    <name type="scientific">Eruca vesicaria subsp. sativa</name>
    <name type="common">Garden rocket</name>
    <name type="synonym">Eruca sativa</name>
    <dbReference type="NCBI Taxonomy" id="29727"/>
    <lineage>
        <taxon>Eukaryota</taxon>
        <taxon>Viridiplantae</taxon>
        <taxon>Streptophyta</taxon>
        <taxon>Embryophyta</taxon>
        <taxon>Tracheophyta</taxon>
        <taxon>Spermatophyta</taxon>
        <taxon>Magnoliopsida</taxon>
        <taxon>eudicotyledons</taxon>
        <taxon>Gunneridae</taxon>
        <taxon>Pentapetalae</taxon>
        <taxon>rosids</taxon>
        <taxon>malvids</taxon>
        <taxon>Brassicales</taxon>
        <taxon>Brassicaceae</taxon>
        <taxon>Brassiceae</taxon>
        <taxon>Eruca</taxon>
    </lineage>
</organism>
<feature type="compositionally biased region" description="Polar residues" evidence="1">
    <location>
        <begin position="481"/>
        <end position="507"/>
    </location>
</feature>
<dbReference type="InterPro" id="IPR034583">
    <property type="entry name" value="EMF1"/>
</dbReference>
<feature type="compositionally biased region" description="Basic and acidic residues" evidence="1">
    <location>
        <begin position="465"/>
        <end position="476"/>
    </location>
</feature>
<sequence length="872" mass="97000">MVACDGFAICCFIAELTGRNPRNFWPFSEESFPKSRWWSCPRCTSNIDADGTEDTGLPSNSAIIVSSRNGLNGSSSVIPSQNTPNSPTAIDQEKEMNTDHITVNAAVENETVNCERSQQDDQTGNAAVVNEDVNCETSQKNNKRVTRSSKKVHPPPVRTYALRNKSKRVAVPEPVGNKRGEKQNVEQLALTILASAVVEDAQPKASESRSLYIGGVPCRKTRTVRTRRLKDLTDKPVINNTRREEPSSQKESLRGKKRKSPPGSSKRGRKVSTGGEISGSVFFNVDSEHGGSERTDSGPDIDHIKGKKKNVRFQVDDDDDEAENDVDPNPPMAKRTTKVKKMRTRSEAGPSKKAFSSLQTIIEEEEPVPSPPRDQITEERVANSLDDQLASDGYDETQDNSRTRSGDVVGPSYVPAFGSSSIPSTSRGLGDGTGALYFGSSSNNNENNQRSTPPSTVVADQSSVPHKDGSVSDRKGKGVMVQSNDETENTQNNALPNKEVNVSNNIPQEVPPKPKNPLMFDLNETYEEDVPSMEDNTNAAREEEEKEEEEDSDPTEPEQNSVEISPPRQITYMPSPSVLMPPPVQETRPSSILFPGHNPRRMGNRPMTTHHHHHHHHPYSYPSPYQVVGVPPQYIAPSPPVWASPSMMPPQYHHHHHHHSPPAPFNVDYSSLLAQQAQRSDTWNNLIYYEPNSMNQAMMSPMDPRFRPNTPVNHHGNSFFTPRHVSPVNQYISPVNQYNSPVNQYNSPVNHHGNNFFTPRHVSPVNQYNSPVNQYNSPVNQFRQLLELQHSHERAVYPRTNSNQGRFQRMRSIASSNNASALHAENSTMSSACIVNRYPGEISDIEPGNVYMVRAEDLHVPERMAEFGQESG</sequence>
<feature type="compositionally biased region" description="Acidic residues" evidence="1">
    <location>
        <begin position="542"/>
        <end position="556"/>
    </location>
</feature>
<feature type="compositionally biased region" description="Basic residues" evidence="1">
    <location>
        <begin position="141"/>
        <end position="153"/>
    </location>
</feature>
<feature type="compositionally biased region" description="Polar residues" evidence="1">
    <location>
        <begin position="115"/>
        <end position="125"/>
    </location>
</feature>
<accession>A0ABC8ITR4</accession>
<feature type="compositionally biased region" description="Acidic residues" evidence="1">
    <location>
        <begin position="316"/>
        <end position="326"/>
    </location>
</feature>
<feature type="region of interest" description="Disordered" evidence="1">
    <location>
        <begin position="598"/>
        <end position="620"/>
    </location>
</feature>
<feature type="compositionally biased region" description="Basic and acidic residues" evidence="1">
    <location>
        <begin position="286"/>
        <end position="304"/>
    </location>
</feature>
<evidence type="ECO:0000313" key="2">
    <source>
        <dbReference type="EMBL" id="CAH8281859.1"/>
    </source>
</evidence>
<gene>
    <name evidence="2" type="ORF">ERUC_LOCUS177</name>
</gene>
<feature type="compositionally biased region" description="Polar residues" evidence="1">
    <location>
        <begin position="418"/>
        <end position="427"/>
    </location>
</feature>
<dbReference type="AlphaFoldDB" id="A0ABC8ITR4"/>
<feature type="compositionally biased region" description="Basic residues" evidence="1">
    <location>
        <begin position="598"/>
        <end position="618"/>
    </location>
</feature>
<reference evidence="2 3" key="1">
    <citation type="submission" date="2022-03" db="EMBL/GenBank/DDBJ databases">
        <authorList>
            <person name="Macdonald S."/>
            <person name="Ahmed S."/>
            <person name="Newling K."/>
        </authorList>
    </citation>
    <scope>NUCLEOTIDE SEQUENCE [LARGE SCALE GENOMIC DNA]</scope>
</reference>
<feature type="region of interest" description="Disordered" evidence="1">
    <location>
        <begin position="224"/>
        <end position="586"/>
    </location>
</feature>
<feature type="compositionally biased region" description="Basic and acidic residues" evidence="1">
    <location>
        <begin position="241"/>
        <end position="254"/>
    </location>
</feature>
<evidence type="ECO:0000256" key="1">
    <source>
        <dbReference type="SAM" id="MobiDB-lite"/>
    </source>
</evidence>
<dbReference type="EMBL" id="CAKOAT010000001">
    <property type="protein sequence ID" value="CAH8281859.1"/>
    <property type="molecule type" value="Genomic_DNA"/>
</dbReference>
<dbReference type="PANTHER" id="PTHR35504">
    <property type="entry name" value="PROTEIN EMBRYONIC FLOWER 1"/>
    <property type="match status" value="1"/>
</dbReference>
<dbReference type="Proteomes" id="UP001642260">
    <property type="component" value="Unassembled WGS sequence"/>
</dbReference>
<feature type="compositionally biased region" description="Basic residues" evidence="1">
    <location>
        <begin position="255"/>
        <end position="270"/>
    </location>
</feature>
<evidence type="ECO:0000313" key="3">
    <source>
        <dbReference type="Proteomes" id="UP001642260"/>
    </source>
</evidence>
<name>A0ABC8ITR4_ERUVS</name>